<feature type="domain" description="TonB-dependent receptor plug" evidence="9">
    <location>
        <begin position="143"/>
        <end position="246"/>
    </location>
</feature>
<proteinExistence type="inferred from homology"/>
<dbReference type="InterPro" id="IPR012910">
    <property type="entry name" value="Plug_dom"/>
</dbReference>
<dbReference type="SUPFAM" id="SSF56935">
    <property type="entry name" value="Porins"/>
    <property type="match status" value="1"/>
</dbReference>
<gene>
    <name evidence="11" type="ORF">JM946_11525</name>
</gene>
<comment type="caution">
    <text evidence="11">The sequence shown here is derived from an EMBL/GenBank/DDBJ whole genome shotgun (WGS) entry which is preliminary data.</text>
</comment>
<evidence type="ECO:0000256" key="4">
    <source>
        <dbReference type="ARBA" id="ARBA00022692"/>
    </source>
</evidence>
<dbReference type="Pfam" id="PF07715">
    <property type="entry name" value="Plug"/>
    <property type="match status" value="1"/>
</dbReference>
<dbReference type="InterPro" id="IPR057601">
    <property type="entry name" value="Oar-like_b-barrel"/>
</dbReference>
<dbReference type="PANTHER" id="PTHR30069">
    <property type="entry name" value="TONB-DEPENDENT OUTER MEMBRANE RECEPTOR"/>
    <property type="match status" value="1"/>
</dbReference>
<keyword evidence="4 7" id="KW-0812">Transmembrane</keyword>
<evidence type="ECO:0000256" key="5">
    <source>
        <dbReference type="ARBA" id="ARBA00023136"/>
    </source>
</evidence>
<keyword evidence="8" id="KW-0732">Signal</keyword>
<dbReference type="Gene3D" id="2.40.170.20">
    <property type="entry name" value="TonB-dependent receptor, beta-barrel domain"/>
    <property type="match status" value="1"/>
</dbReference>
<keyword evidence="2 7" id="KW-0813">Transport</keyword>
<accession>A0ABS1WWM7</accession>
<feature type="signal peptide" evidence="8">
    <location>
        <begin position="1"/>
        <end position="21"/>
    </location>
</feature>
<dbReference type="Pfam" id="PF13620">
    <property type="entry name" value="CarboxypepD_reg"/>
    <property type="match status" value="1"/>
</dbReference>
<evidence type="ECO:0000259" key="10">
    <source>
        <dbReference type="Pfam" id="PF25183"/>
    </source>
</evidence>
<evidence type="ECO:0000256" key="6">
    <source>
        <dbReference type="ARBA" id="ARBA00023237"/>
    </source>
</evidence>
<dbReference type="Pfam" id="PF25183">
    <property type="entry name" value="OMP_b-brl_4"/>
    <property type="match status" value="1"/>
</dbReference>
<dbReference type="PROSITE" id="PS52016">
    <property type="entry name" value="TONB_DEPENDENT_REC_3"/>
    <property type="match status" value="1"/>
</dbReference>
<feature type="domain" description="TonB-dependent transporter Oar-like beta-barrel" evidence="10">
    <location>
        <begin position="337"/>
        <end position="570"/>
    </location>
</feature>
<evidence type="ECO:0000256" key="7">
    <source>
        <dbReference type="PROSITE-ProRule" id="PRU01360"/>
    </source>
</evidence>
<dbReference type="Proteomes" id="UP000661077">
    <property type="component" value="Unassembled WGS sequence"/>
</dbReference>
<comment type="subcellular location">
    <subcellularLocation>
        <location evidence="1 7">Cell outer membrane</location>
        <topology evidence="1 7">Multi-pass membrane protein</topology>
    </subcellularLocation>
</comment>
<organism evidence="11 12">
    <name type="scientific">Steroidobacter gossypii</name>
    <dbReference type="NCBI Taxonomy" id="2805490"/>
    <lineage>
        <taxon>Bacteria</taxon>
        <taxon>Pseudomonadati</taxon>
        <taxon>Pseudomonadota</taxon>
        <taxon>Gammaproteobacteria</taxon>
        <taxon>Steroidobacterales</taxon>
        <taxon>Steroidobacteraceae</taxon>
        <taxon>Steroidobacter</taxon>
    </lineage>
</organism>
<evidence type="ECO:0000256" key="2">
    <source>
        <dbReference type="ARBA" id="ARBA00022448"/>
    </source>
</evidence>
<evidence type="ECO:0000259" key="9">
    <source>
        <dbReference type="Pfam" id="PF07715"/>
    </source>
</evidence>
<evidence type="ECO:0000256" key="1">
    <source>
        <dbReference type="ARBA" id="ARBA00004571"/>
    </source>
</evidence>
<keyword evidence="12" id="KW-1185">Reference proteome</keyword>
<sequence>MKKNKSLGAALKTALRLGAGAAILATLPLHVSHAAGSDGSLVGKIIAGDQGSLEGIEITARNPETGFTRTVKAEADGSYRFPFLPVGTYIVEGSRNGAPLGKLTEVTVGLGAATTADVTVNLSNLEEIFVVGTRVVRAVDVRSTESATNFTREDLERLPVARDIQSVALLAPGLAKGDDGLCQGDNCGVSFGGSSIAENTIYINGLNVTDFYNRVGASAVPYAFYKEFQVKTGGYSVEFGRTTGGVINAVTRSGTNEFEYGTEVAWEPSWLQSERKNRFNPDGSPRIIGSYDDYDRTSATFYASGPIVKDKLFFFALYEARDYQPNNTTDRGDSLYEAKEDDGFWGAKIDWQINDRHLLELLAFSDENEQVRDAYAFDFAAGARGPYQQTRYTNNGGLNWSSTYTAYLTDNFSAKALYGENNREYSRFSQNDLECSRIRDRRVSPADDLGCTESSNITSRDDTREAARLDFEWVLGDHQLRFGLDREINTSKYVQYYPGPDRLLYEIYVTDEPETIEGVFLPAGTEYVWTRQNEVDGEFETENSAYYLEDNWQITPSLLLNAGVRVEAFDNKNSDGDSYIKMDDMVAPRFGFSWDVKGDNRTKLFGNAGRYFLPVANVINIKQAGGFLDRRTYYWFGGLEDFEYNGVIKQRPILGEQFAVDDSQGDGTVGDLRGEVDADMDPVYQDELILGLQSMIDDKWSWGVRGIYRKLTNAIDDMEITSTGIICDGAPVGAGYVMANPGRPVTIYSDTDCDGESDGWVTIDTARAGWALYDDDGNYVGEVGYPKPRRNYKALEFMIDRAWDDRWSFNATYTLSYAKGNAEGPINSDTDFGDTGRTEAFDNPWVNYGSYGYLPNDHRHQIKMRGGLALGEHWEIGGTLTAQSGRPINATGRCNPFDDVCFFSFFVFNDSTGEYELRPRGSGGRTPWIFDLGANVTYRHSFAAADLKVTLAGYNLLDQQRVVEVNESLGSTGAQRNQFYGFGTGYQAPRYGMLTVKLDF</sequence>
<comment type="similarity">
    <text evidence="7">Belongs to the TonB-dependent receptor family.</text>
</comment>
<dbReference type="Gene3D" id="2.170.130.10">
    <property type="entry name" value="TonB-dependent receptor, plug domain"/>
    <property type="match status" value="1"/>
</dbReference>
<name>A0ABS1WWM7_9GAMM</name>
<dbReference type="InterPro" id="IPR037066">
    <property type="entry name" value="Plug_dom_sf"/>
</dbReference>
<keyword evidence="6 7" id="KW-0998">Cell outer membrane</keyword>
<dbReference type="PANTHER" id="PTHR30069:SF46">
    <property type="entry name" value="OAR PROTEIN"/>
    <property type="match status" value="1"/>
</dbReference>
<feature type="chain" id="PRO_5047014705" evidence="8">
    <location>
        <begin position="22"/>
        <end position="1000"/>
    </location>
</feature>
<dbReference type="InterPro" id="IPR013784">
    <property type="entry name" value="Carb-bd-like_fold"/>
</dbReference>
<dbReference type="InterPro" id="IPR036942">
    <property type="entry name" value="Beta-barrel_TonB_sf"/>
</dbReference>
<keyword evidence="5 7" id="KW-0472">Membrane</keyword>
<reference evidence="11 12" key="1">
    <citation type="journal article" date="2021" name="Int. J. Syst. Evol. Microbiol.">
        <title>Steroidobacter gossypii sp. nov., isolated from soil of cotton cropping field.</title>
        <authorList>
            <person name="Huang R."/>
            <person name="Yang S."/>
            <person name="Zhen C."/>
            <person name="Liu W."/>
        </authorList>
    </citation>
    <scope>NUCLEOTIDE SEQUENCE [LARGE SCALE GENOMIC DNA]</scope>
    <source>
        <strain evidence="11 12">S1-65</strain>
    </source>
</reference>
<dbReference type="Gene3D" id="2.60.40.1120">
    <property type="entry name" value="Carboxypeptidase-like, regulatory domain"/>
    <property type="match status" value="1"/>
</dbReference>
<dbReference type="InterPro" id="IPR039426">
    <property type="entry name" value="TonB-dep_rcpt-like"/>
</dbReference>
<keyword evidence="3 7" id="KW-1134">Transmembrane beta strand</keyword>
<keyword evidence="11" id="KW-0675">Receptor</keyword>
<dbReference type="RefSeq" id="WP_203167429.1">
    <property type="nucleotide sequence ID" value="NZ_JAEVLS010000002.1"/>
</dbReference>
<evidence type="ECO:0000256" key="8">
    <source>
        <dbReference type="SAM" id="SignalP"/>
    </source>
</evidence>
<dbReference type="EMBL" id="JAEVLS010000002">
    <property type="protein sequence ID" value="MBM0105384.1"/>
    <property type="molecule type" value="Genomic_DNA"/>
</dbReference>
<dbReference type="SUPFAM" id="SSF49452">
    <property type="entry name" value="Starch-binding domain-like"/>
    <property type="match status" value="1"/>
</dbReference>
<protein>
    <submittedName>
        <fullName evidence="11">TonB-dependent receptor</fullName>
    </submittedName>
</protein>
<evidence type="ECO:0000313" key="12">
    <source>
        <dbReference type="Proteomes" id="UP000661077"/>
    </source>
</evidence>
<evidence type="ECO:0000313" key="11">
    <source>
        <dbReference type="EMBL" id="MBM0105384.1"/>
    </source>
</evidence>
<evidence type="ECO:0000256" key="3">
    <source>
        <dbReference type="ARBA" id="ARBA00022452"/>
    </source>
</evidence>